<evidence type="ECO:0000256" key="4">
    <source>
        <dbReference type="ARBA" id="ARBA00022679"/>
    </source>
</evidence>
<evidence type="ECO:0000256" key="5">
    <source>
        <dbReference type="ARBA" id="ARBA00022741"/>
    </source>
</evidence>
<keyword evidence="6 9" id="KW-0418">Kinase</keyword>
<dbReference type="SUPFAM" id="SSF52540">
    <property type="entry name" value="P-loop containing nucleoside triphosphate hydrolases"/>
    <property type="match status" value="1"/>
</dbReference>
<dbReference type="PANTHER" id="PTHR43442">
    <property type="entry name" value="GLUCONOKINASE-RELATED"/>
    <property type="match status" value="1"/>
</dbReference>
<reference evidence="11" key="1">
    <citation type="submission" date="2023-01" db="EMBL/GenBank/DDBJ databases">
        <title>The growth and conidiation of Purpureocillium lavendulum are regulated by nitrogen source and histone H3K14 acetylation.</title>
        <authorList>
            <person name="Tang P."/>
            <person name="Han J."/>
            <person name="Zhang C."/>
            <person name="Tang P."/>
            <person name="Qi F."/>
            <person name="Zhang K."/>
            <person name="Liang L."/>
        </authorList>
    </citation>
    <scope>NUCLEOTIDE SEQUENCE</scope>
    <source>
        <strain evidence="11">YMF1.00683</strain>
    </source>
</reference>
<evidence type="ECO:0000256" key="10">
    <source>
        <dbReference type="SAM" id="MobiDB-lite"/>
    </source>
</evidence>
<dbReference type="AlphaFoldDB" id="A0AB34G338"/>
<protein>
    <recommendedName>
        <fullName evidence="3 9">Gluconokinase</fullName>
        <ecNumber evidence="3 9">2.7.1.12</ecNumber>
    </recommendedName>
</protein>
<evidence type="ECO:0000256" key="8">
    <source>
        <dbReference type="ARBA" id="ARBA00048090"/>
    </source>
</evidence>
<comment type="pathway">
    <text evidence="1 9">Carbohydrate acid metabolism; D-gluconate degradation.</text>
</comment>
<dbReference type="EMBL" id="JAQHRD010000001">
    <property type="protein sequence ID" value="KAJ6445884.1"/>
    <property type="molecule type" value="Genomic_DNA"/>
</dbReference>
<organism evidence="11 12">
    <name type="scientific">Purpureocillium lavendulum</name>
    <dbReference type="NCBI Taxonomy" id="1247861"/>
    <lineage>
        <taxon>Eukaryota</taxon>
        <taxon>Fungi</taxon>
        <taxon>Dikarya</taxon>
        <taxon>Ascomycota</taxon>
        <taxon>Pezizomycotina</taxon>
        <taxon>Sordariomycetes</taxon>
        <taxon>Hypocreomycetidae</taxon>
        <taxon>Hypocreales</taxon>
        <taxon>Ophiocordycipitaceae</taxon>
        <taxon>Purpureocillium</taxon>
    </lineage>
</organism>
<dbReference type="GO" id="GO:0005737">
    <property type="term" value="C:cytoplasm"/>
    <property type="evidence" value="ECO:0007669"/>
    <property type="project" value="TreeGrafter"/>
</dbReference>
<feature type="region of interest" description="Disordered" evidence="10">
    <location>
        <begin position="1"/>
        <end position="45"/>
    </location>
</feature>
<dbReference type="GO" id="GO:0046316">
    <property type="term" value="F:gluconokinase activity"/>
    <property type="evidence" value="ECO:0007669"/>
    <property type="project" value="UniProtKB-EC"/>
</dbReference>
<dbReference type="Pfam" id="PF13671">
    <property type="entry name" value="AAA_33"/>
    <property type="match status" value="1"/>
</dbReference>
<proteinExistence type="inferred from homology"/>
<keyword evidence="4 9" id="KW-0808">Transferase</keyword>
<evidence type="ECO:0000313" key="12">
    <source>
        <dbReference type="Proteomes" id="UP001163105"/>
    </source>
</evidence>
<dbReference type="EC" id="2.7.1.12" evidence="3 9"/>
<dbReference type="Gene3D" id="3.40.50.300">
    <property type="entry name" value="P-loop containing nucleotide triphosphate hydrolases"/>
    <property type="match status" value="1"/>
</dbReference>
<evidence type="ECO:0000256" key="7">
    <source>
        <dbReference type="ARBA" id="ARBA00022840"/>
    </source>
</evidence>
<comment type="caution">
    <text evidence="11">The sequence shown here is derived from an EMBL/GenBank/DDBJ whole genome shotgun (WGS) entry which is preliminary data.</text>
</comment>
<evidence type="ECO:0000256" key="2">
    <source>
        <dbReference type="ARBA" id="ARBA00008420"/>
    </source>
</evidence>
<keyword evidence="7 9" id="KW-0067">ATP-binding</keyword>
<dbReference type="GO" id="GO:0005524">
    <property type="term" value="F:ATP binding"/>
    <property type="evidence" value="ECO:0007669"/>
    <property type="project" value="UniProtKB-KW"/>
</dbReference>
<keyword evidence="5 9" id="KW-0547">Nucleotide-binding</keyword>
<dbReference type="CDD" id="cd02021">
    <property type="entry name" value="GntK"/>
    <property type="match status" value="1"/>
</dbReference>
<dbReference type="NCBIfam" id="TIGR01313">
    <property type="entry name" value="therm_gnt_kin"/>
    <property type="match status" value="1"/>
</dbReference>
<comment type="catalytic activity">
    <reaction evidence="8 9">
        <text>D-gluconate + ATP = 6-phospho-D-gluconate + ADP + H(+)</text>
        <dbReference type="Rhea" id="RHEA:19433"/>
        <dbReference type="ChEBI" id="CHEBI:15378"/>
        <dbReference type="ChEBI" id="CHEBI:18391"/>
        <dbReference type="ChEBI" id="CHEBI:30616"/>
        <dbReference type="ChEBI" id="CHEBI:58759"/>
        <dbReference type="ChEBI" id="CHEBI:456216"/>
        <dbReference type="EC" id="2.7.1.12"/>
    </reaction>
</comment>
<evidence type="ECO:0000256" key="1">
    <source>
        <dbReference type="ARBA" id="ARBA00004875"/>
    </source>
</evidence>
<keyword evidence="12" id="KW-1185">Reference proteome</keyword>
<evidence type="ECO:0000256" key="9">
    <source>
        <dbReference type="RuleBase" id="RU363066"/>
    </source>
</evidence>
<name>A0AB34G338_9HYPO</name>
<sequence>MLSYDNSMPVNGQDAAPPGPGQSASSRTSSGKAGSAARTGANGHAQKHNHIWLVTGPAGCGKTTVAEYLAGALDVPYIEGDSANSSLKFHPEANIEKMRNGIPLTDADRWDWLTALRDESMGRLNRGSEGVVVTCSALKRKYRDVIRVAAYYDHDILVHFIFLSASPEVLLERVSKRQGHYMGANMVKSQFDILEPPASDEKDVFSIDVSRTMEDVKQDALAMASNILQADS</sequence>
<dbReference type="Proteomes" id="UP001163105">
    <property type="component" value="Unassembled WGS sequence"/>
</dbReference>
<accession>A0AB34G338</accession>
<evidence type="ECO:0000256" key="6">
    <source>
        <dbReference type="ARBA" id="ARBA00022777"/>
    </source>
</evidence>
<evidence type="ECO:0000256" key="3">
    <source>
        <dbReference type="ARBA" id="ARBA00012054"/>
    </source>
</evidence>
<gene>
    <name evidence="11" type="primary">idnK</name>
    <name evidence="11" type="ORF">O9K51_00649</name>
</gene>
<dbReference type="PANTHER" id="PTHR43442:SF3">
    <property type="entry name" value="GLUCONOKINASE-RELATED"/>
    <property type="match status" value="1"/>
</dbReference>
<comment type="similarity">
    <text evidence="2 9">Belongs to the gluconokinase GntK/GntV family.</text>
</comment>
<dbReference type="InterPro" id="IPR027417">
    <property type="entry name" value="P-loop_NTPase"/>
</dbReference>
<feature type="compositionally biased region" description="Polar residues" evidence="10">
    <location>
        <begin position="1"/>
        <end position="10"/>
    </location>
</feature>
<evidence type="ECO:0000313" key="11">
    <source>
        <dbReference type="EMBL" id="KAJ6445884.1"/>
    </source>
</evidence>
<dbReference type="InterPro" id="IPR006001">
    <property type="entry name" value="Therm_gnt_kin"/>
</dbReference>
<dbReference type="GO" id="GO:0005975">
    <property type="term" value="P:carbohydrate metabolic process"/>
    <property type="evidence" value="ECO:0007669"/>
    <property type="project" value="InterPro"/>
</dbReference>
<feature type="compositionally biased region" description="Polar residues" evidence="10">
    <location>
        <begin position="22"/>
        <end position="32"/>
    </location>
</feature>